<dbReference type="PANTHER" id="PTHR33789:SF5">
    <property type="entry name" value="BET V I_MAJOR LATEX PROTEIN DOMAIN-CONTAINING PROTEIN"/>
    <property type="match status" value="1"/>
</dbReference>
<dbReference type="EMBL" id="RWGY01000007">
    <property type="protein sequence ID" value="TVU40162.1"/>
    <property type="molecule type" value="Genomic_DNA"/>
</dbReference>
<dbReference type="SUPFAM" id="SSF55961">
    <property type="entry name" value="Bet v1-like"/>
    <property type="match status" value="1"/>
</dbReference>
<gene>
    <name evidence="2" type="ORF">EJB05_13612</name>
</gene>
<dbReference type="Gene3D" id="3.30.530.20">
    <property type="match status" value="1"/>
</dbReference>
<name>A0A5J9VUQ8_9POAL</name>
<dbReference type="InterPro" id="IPR019587">
    <property type="entry name" value="Polyketide_cyclase/dehydratase"/>
</dbReference>
<protein>
    <recommendedName>
        <fullName evidence="4">Bet v I/Major latex protein domain-containing protein</fullName>
    </recommendedName>
</protein>
<dbReference type="OrthoDB" id="1929286at2759"/>
<evidence type="ECO:0008006" key="4">
    <source>
        <dbReference type="Google" id="ProtNLM"/>
    </source>
</evidence>
<feature type="non-terminal residue" evidence="2">
    <location>
        <position position="1"/>
    </location>
</feature>
<dbReference type="CDD" id="cd07821">
    <property type="entry name" value="PYR_PYL_RCAR_like"/>
    <property type="match status" value="1"/>
</dbReference>
<dbReference type="AlphaFoldDB" id="A0A5J9VUQ8"/>
<reference evidence="2 3" key="1">
    <citation type="journal article" date="2019" name="Sci. Rep.">
        <title>A high-quality genome of Eragrostis curvula grass provides insights into Poaceae evolution and supports new strategies to enhance forage quality.</title>
        <authorList>
            <person name="Carballo J."/>
            <person name="Santos B.A.C.M."/>
            <person name="Zappacosta D."/>
            <person name="Garbus I."/>
            <person name="Selva J.P."/>
            <person name="Gallo C.A."/>
            <person name="Diaz A."/>
            <person name="Albertini E."/>
            <person name="Caccamo M."/>
            <person name="Echenique V."/>
        </authorList>
    </citation>
    <scope>NUCLEOTIDE SEQUENCE [LARGE SCALE GENOMIC DNA]</scope>
    <source>
        <strain evidence="3">cv. Victoria</strain>
        <tissue evidence="2">Leaf</tissue>
    </source>
</reference>
<dbReference type="PANTHER" id="PTHR33789">
    <property type="entry name" value="LACHRYMATORY-FACTOR SYNTHASE"/>
    <property type="match status" value="1"/>
</dbReference>
<sequence length="240" mass="26477">MASVEKEPPPWRKWRGTASGVVSAPADRVWALVSATSRLREWMPMVDSCATVAGDEGSHGHVRLVSGGLMFPQQQRPSSAAPGSDDQPPSSWVRERLVAVDHAARTYTYEMEDGNVGLAGSRNTISVFDYGSDGEEAATLVVWNFEVDAVDGANQDALLDYLRILYNAATAAAIAKELNPITFSQCQHFWRVDSLCLFTIRYMWFARTNVRGKVLRAPVRLMKSPRKGRIAATSVFTVRV</sequence>
<accession>A0A5J9VUQ8</accession>
<evidence type="ECO:0000313" key="2">
    <source>
        <dbReference type="EMBL" id="TVU40162.1"/>
    </source>
</evidence>
<keyword evidence="3" id="KW-1185">Reference proteome</keyword>
<dbReference type="Pfam" id="PF10604">
    <property type="entry name" value="Polyketide_cyc2"/>
    <property type="match status" value="1"/>
</dbReference>
<comment type="caution">
    <text evidence="2">The sequence shown here is derived from an EMBL/GenBank/DDBJ whole genome shotgun (WGS) entry which is preliminary data.</text>
</comment>
<evidence type="ECO:0000256" key="1">
    <source>
        <dbReference type="ARBA" id="ARBA00004123"/>
    </source>
</evidence>
<proteinExistence type="predicted"/>
<organism evidence="2 3">
    <name type="scientific">Eragrostis curvula</name>
    <name type="common">weeping love grass</name>
    <dbReference type="NCBI Taxonomy" id="38414"/>
    <lineage>
        <taxon>Eukaryota</taxon>
        <taxon>Viridiplantae</taxon>
        <taxon>Streptophyta</taxon>
        <taxon>Embryophyta</taxon>
        <taxon>Tracheophyta</taxon>
        <taxon>Spermatophyta</taxon>
        <taxon>Magnoliopsida</taxon>
        <taxon>Liliopsida</taxon>
        <taxon>Poales</taxon>
        <taxon>Poaceae</taxon>
        <taxon>PACMAD clade</taxon>
        <taxon>Chloridoideae</taxon>
        <taxon>Eragrostideae</taxon>
        <taxon>Eragrostidinae</taxon>
        <taxon>Eragrostis</taxon>
    </lineage>
</organism>
<comment type="subcellular location">
    <subcellularLocation>
        <location evidence="1">Nucleus</location>
    </subcellularLocation>
</comment>
<dbReference type="InterPro" id="IPR023393">
    <property type="entry name" value="START-like_dom_sf"/>
</dbReference>
<evidence type="ECO:0000313" key="3">
    <source>
        <dbReference type="Proteomes" id="UP000324897"/>
    </source>
</evidence>
<dbReference type="GO" id="GO:0005634">
    <property type="term" value="C:nucleus"/>
    <property type="evidence" value="ECO:0007669"/>
    <property type="project" value="UniProtKB-SubCell"/>
</dbReference>
<dbReference type="Proteomes" id="UP000324897">
    <property type="component" value="Chromosome 4"/>
</dbReference>
<dbReference type="Gramene" id="TVU40162">
    <property type="protein sequence ID" value="TVU40162"/>
    <property type="gene ID" value="EJB05_13612"/>
</dbReference>
<dbReference type="InterPro" id="IPR053249">
    <property type="entry name" value="LFS"/>
</dbReference>